<keyword evidence="1" id="KW-1133">Transmembrane helix</keyword>
<dbReference type="EMBL" id="AYYO01000050">
    <property type="protein sequence ID" value="KRM54599.1"/>
    <property type="molecule type" value="Genomic_DNA"/>
</dbReference>
<dbReference type="AlphaFoldDB" id="A0A0R1ZI98"/>
<gene>
    <name evidence="2" type="ORF">FC18_GL002307</name>
</gene>
<name>A0A0R1ZI98_9LACO</name>
<evidence type="ECO:0000256" key="1">
    <source>
        <dbReference type="SAM" id="Phobius"/>
    </source>
</evidence>
<protein>
    <submittedName>
        <fullName evidence="2">Uncharacterized protein</fullName>
    </submittedName>
</protein>
<feature type="transmembrane region" description="Helical" evidence="1">
    <location>
        <begin position="37"/>
        <end position="56"/>
    </location>
</feature>
<evidence type="ECO:0000313" key="2">
    <source>
        <dbReference type="EMBL" id="KRM54599.1"/>
    </source>
</evidence>
<proteinExistence type="predicted"/>
<dbReference type="Proteomes" id="UP000051679">
    <property type="component" value="Unassembled WGS sequence"/>
</dbReference>
<comment type="caution">
    <text evidence="2">The sequence shown here is derived from an EMBL/GenBank/DDBJ whole genome shotgun (WGS) entry which is preliminary data.</text>
</comment>
<organism evidence="2 3">
    <name type="scientific">Lacticaseibacillus sharpeae JCM 1186 = DSM 20505</name>
    <dbReference type="NCBI Taxonomy" id="1291052"/>
    <lineage>
        <taxon>Bacteria</taxon>
        <taxon>Bacillati</taxon>
        <taxon>Bacillota</taxon>
        <taxon>Bacilli</taxon>
        <taxon>Lactobacillales</taxon>
        <taxon>Lactobacillaceae</taxon>
        <taxon>Lacticaseibacillus</taxon>
    </lineage>
</organism>
<evidence type="ECO:0000313" key="3">
    <source>
        <dbReference type="Proteomes" id="UP000051679"/>
    </source>
</evidence>
<keyword evidence="3" id="KW-1185">Reference proteome</keyword>
<reference evidence="2 3" key="1">
    <citation type="journal article" date="2015" name="Genome Announc.">
        <title>Expanding the biotechnology potential of lactobacilli through comparative genomics of 213 strains and associated genera.</title>
        <authorList>
            <person name="Sun Z."/>
            <person name="Harris H.M."/>
            <person name="McCann A."/>
            <person name="Guo C."/>
            <person name="Argimon S."/>
            <person name="Zhang W."/>
            <person name="Yang X."/>
            <person name="Jeffery I.B."/>
            <person name="Cooney J.C."/>
            <person name="Kagawa T.F."/>
            <person name="Liu W."/>
            <person name="Song Y."/>
            <person name="Salvetti E."/>
            <person name="Wrobel A."/>
            <person name="Rasinkangas P."/>
            <person name="Parkhill J."/>
            <person name="Rea M.C."/>
            <person name="O'Sullivan O."/>
            <person name="Ritari J."/>
            <person name="Douillard F.P."/>
            <person name="Paul Ross R."/>
            <person name="Yang R."/>
            <person name="Briner A.E."/>
            <person name="Felis G.E."/>
            <person name="de Vos W.M."/>
            <person name="Barrangou R."/>
            <person name="Klaenhammer T.R."/>
            <person name="Caufield P.W."/>
            <person name="Cui Y."/>
            <person name="Zhang H."/>
            <person name="O'Toole P.W."/>
        </authorList>
    </citation>
    <scope>NUCLEOTIDE SEQUENCE [LARGE SCALE GENOMIC DNA]</scope>
    <source>
        <strain evidence="2 3">DSM 20505</strain>
    </source>
</reference>
<keyword evidence="1" id="KW-0812">Transmembrane</keyword>
<dbReference type="RefSeq" id="WP_156300894.1">
    <property type="nucleotide sequence ID" value="NZ_AYYO01000050.1"/>
</dbReference>
<keyword evidence="1" id="KW-0472">Membrane</keyword>
<feature type="transmembrane region" description="Helical" evidence="1">
    <location>
        <begin position="12"/>
        <end position="31"/>
    </location>
</feature>
<sequence length="65" mass="6945">MAKKNSANELAEELSAGLGFATLLGLGTLISHGDVRTMLIVAFTLTFAGTFLKLVYQIIKMKKSA</sequence>
<accession>A0A0R1ZI98</accession>